<reference evidence="1 2" key="1">
    <citation type="submission" date="2015-07" db="EMBL/GenBank/DDBJ databases">
        <title>Comparative genome sequencing reveals within-host evolution of Neisseria meningitidis during.</title>
        <authorList>
            <person name="Klughammer J."/>
            <person name="Dittrich M."/>
            <person name="Mueller T."/>
            <person name="Blom J."/>
            <person name="Goesmann A."/>
            <person name="Vogel U."/>
            <person name="Frosch M."/>
            <person name="Bock C."/>
            <person name="Schoen C."/>
        </authorList>
    </citation>
    <scope>NUCLEOTIDE SEQUENCE [LARGE SCALE GENOMIC DNA]</scope>
    <source>
        <strain evidence="1 2">DE8555</strain>
    </source>
</reference>
<evidence type="ECO:0000313" key="1">
    <source>
        <dbReference type="EMBL" id="ANW91902.1"/>
    </source>
</evidence>
<sequence length="125" mass="13532">MQGLNPAAAAYRARPTILSRAVSAVRFFVAGAVRRGQRLFARSFPPFVIPATFRHSREGGNPETPAAVIPAQAGIQSVRFQPFPIDSCRVWGLDSRFRGNDGGGGSVFSDRFLPRLGSGFPLSRE</sequence>
<evidence type="ECO:0008006" key="3">
    <source>
        <dbReference type="Google" id="ProtNLM"/>
    </source>
</evidence>
<dbReference type="AlphaFoldDB" id="A0AAC9CR28"/>
<dbReference type="EMBL" id="CP012393">
    <property type="protein sequence ID" value="ANW91902.1"/>
    <property type="molecule type" value="Genomic_DNA"/>
</dbReference>
<gene>
    <name evidence="1" type="ORF">DE8555_1358</name>
</gene>
<evidence type="ECO:0000313" key="2">
    <source>
        <dbReference type="Proteomes" id="UP000092966"/>
    </source>
</evidence>
<protein>
    <recommendedName>
        <fullName evidence="3">Pilus assembly protein PilS</fullName>
    </recommendedName>
</protein>
<accession>A0AAC9CR28</accession>
<name>A0AAC9CR28_NEIME</name>
<dbReference type="Proteomes" id="UP000092966">
    <property type="component" value="Chromosome"/>
</dbReference>
<proteinExistence type="predicted"/>
<organism evidence="1 2">
    <name type="scientific">Neisseria meningitidis</name>
    <dbReference type="NCBI Taxonomy" id="487"/>
    <lineage>
        <taxon>Bacteria</taxon>
        <taxon>Pseudomonadati</taxon>
        <taxon>Pseudomonadota</taxon>
        <taxon>Betaproteobacteria</taxon>
        <taxon>Neisseriales</taxon>
        <taxon>Neisseriaceae</taxon>
        <taxon>Neisseria</taxon>
    </lineage>
</organism>